<keyword evidence="3 8" id="KW-0813">Transport</keyword>
<dbReference type="PRINTS" id="PR00811">
    <property type="entry name" value="BCTERIALGSPD"/>
</dbReference>
<dbReference type="Pfam" id="PF03958">
    <property type="entry name" value="Secretin_N"/>
    <property type="match status" value="1"/>
</dbReference>
<dbReference type="Gene3D" id="3.30.1370.130">
    <property type="match status" value="1"/>
</dbReference>
<dbReference type="InterPro" id="IPR038591">
    <property type="entry name" value="NolW-like_sf"/>
</dbReference>
<comment type="similarity">
    <text evidence="2">Belongs to the bacterial secretin family. PilQ subfamily.</text>
</comment>
<evidence type="ECO:0000256" key="5">
    <source>
        <dbReference type="ARBA" id="ARBA00022927"/>
    </source>
</evidence>
<evidence type="ECO:0000313" key="11">
    <source>
        <dbReference type="EMBL" id="AOE49093.1"/>
    </source>
</evidence>
<gene>
    <name evidence="11" type="ORF">KS2013_368</name>
</gene>
<feature type="domain" description="Secretin/TonB short N-terminal" evidence="10">
    <location>
        <begin position="316"/>
        <end position="364"/>
    </location>
</feature>
<protein>
    <submittedName>
        <fullName evidence="11">Type IV pilus secretin PilQ</fullName>
    </submittedName>
</protein>
<dbReference type="Gene3D" id="2.60.40.3470">
    <property type="match status" value="1"/>
</dbReference>
<proteinExistence type="inferred from homology"/>
<name>A0A1B3B8G6_9GAMM</name>
<dbReference type="InterPro" id="IPR051808">
    <property type="entry name" value="Type_IV_pilus_biogenesis"/>
</dbReference>
<dbReference type="InterPro" id="IPR005644">
    <property type="entry name" value="NolW-like"/>
</dbReference>
<organism evidence="11 12">
    <name type="scientific">Kangiella sediminilitoris</name>
    <dbReference type="NCBI Taxonomy" id="1144748"/>
    <lineage>
        <taxon>Bacteria</taxon>
        <taxon>Pseudomonadati</taxon>
        <taxon>Pseudomonadota</taxon>
        <taxon>Gammaproteobacteria</taxon>
        <taxon>Kangiellales</taxon>
        <taxon>Kangiellaceae</taxon>
        <taxon>Kangiella</taxon>
    </lineage>
</organism>
<evidence type="ECO:0000256" key="4">
    <source>
        <dbReference type="ARBA" id="ARBA00022729"/>
    </source>
</evidence>
<feature type="signal peptide" evidence="9">
    <location>
        <begin position="1"/>
        <end position="45"/>
    </location>
</feature>
<dbReference type="InterPro" id="IPR001775">
    <property type="entry name" value="GspD/PilQ"/>
</dbReference>
<dbReference type="Gene3D" id="3.30.1370.120">
    <property type="match status" value="1"/>
</dbReference>
<reference evidence="12" key="1">
    <citation type="submission" date="2015-08" db="EMBL/GenBank/DDBJ databases">
        <authorList>
            <person name="Kim K.M."/>
        </authorList>
    </citation>
    <scope>NUCLEOTIDE SEQUENCE [LARGE SCALE GENOMIC DNA]</scope>
    <source>
        <strain evidence="12">KCTC 23892</strain>
    </source>
</reference>
<evidence type="ECO:0000256" key="1">
    <source>
        <dbReference type="ARBA" id="ARBA00004442"/>
    </source>
</evidence>
<keyword evidence="12" id="KW-1185">Reference proteome</keyword>
<dbReference type="InterPro" id="IPR021731">
    <property type="entry name" value="AMIN_dom"/>
</dbReference>
<evidence type="ECO:0000259" key="10">
    <source>
        <dbReference type="SMART" id="SM00965"/>
    </source>
</evidence>
<evidence type="ECO:0000256" key="8">
    <source>
        <dbReference type="RuleBase" id="RU004004"/>
    </source>
</evidence>
<dbReference type="SMART" id="SM00965">
    <property type="entry name" value="STN"/>
    <property type="match status" value="1"/>
</dbReference>
<dbReference type="OrthoDB" id="9779724at2"/>
<evidence type="ECO:0000256" key="2">
    <source>
        <dbReference type="ARBA" id="ARBA00006304"/>
    </source>
</evidence>
<dbReference type="GO" id="GO:0009306">
    <property type="term" value="P:protein secretion"/>
    <property type="evidence" value="ECO:0007669"/>
    <property type="project" value="InterPro"/>
</dbReference>
<dbReference type="Pfam" id="PF00263">
    <property type="entry name" value="Secretin"/>
    <property type="match status" value="1"/>
</dbReference>
<keyword evidence="4 9" id="KW-0732">Signal</keyword>
<dbReference type="GO" id="GO:0009279">
    <property type="term" value="C:cell outer membrane"/>
    <property type="evidence" value="ECO:0007669"/>
    <property type="project" value="UniProtKB-SubCell"/>
</dbReference>
<evidence type="ECO:0000256" key="6">
    <source>
        <dbReference type="ARBA" id="ARBA00023136"/>
    </source>
</evidence>
<keyword evidence="5" id="KW-0653">Protein transport</keyword>
<dbReference type="NCBIfam" id="TIGR02515">
    <property type="entry name" value="IV_pilus_PilQ"/>
    <property type="match status" value="1"/>
</dbReference>
<dbReference type="PANTHER" id="PTHR30604:SF1">
    <property type="entry name" value="DNA UTILIZATION PROTEIN HOFQ"/>
    <property type="match status" value="1"/>
</dbReference>
<accession>A0A1B3B8G6</accession>
<evidence type="ECO:0000256" key="7">
    <source>
        <dbReference type="ARBA" id="ARBA00023237"/>
    </source>
</evidence>
<dbReference type="Pfam" id="PF07660">
    <property type="entry name" value="STN"/>
    <property type="match status" value="1"/>
</dbReference>
<dbReference type="PROSITE" id="PS00875">
    <property type="entry name" value="T2SP_D"/>
    <property type="match status" value="1"/>
</dbReference>
<dbReference type="InterPro" id="IPR011662">
    <property type="entry name" value="Secretin/TonB_short_N"/>
</dbReference>
<evidence type="ECO:0000256" key="3">
    <source>
        <dbReference type="ARBA" id="ARBA00022448"/>
    </source>
</evidence>
<evidence type="ECO:0000256" key="9">
    <source>
        <dbReference type="SAM" id="SignalP"/>
    </source>
</evidence>
<dbReference type="Pfam" id="PF11741">
    <property type="entry name" value="AMIN"/>
    <property type="match status" value="2"/>
</dbReference>
<dbReference type="Proteomes" id="UP000094147">
    <property type="component" value="Chromosome"/>
</dbReference>
<dbReference type="InterPro" id="IPR013355">
    <property type="entry name" value="Pilus_4_PilQ"/>
</dbReference>
<dbReference type="KEGG" id="ksd:KS2013_368"/>
<dbReference type="PANTHER" id="PTHR30604">
    <property type="entry name" value="PROTEIN TRANSPORT PROTEIN HOFQ"/>
    <property type="match status" value="1"/>
</dbReference>
<dbReference type="PATRIC" id="fig|1144748.3.peg.373"/>
<evidence type="ECO:0000313" key="12">
    <source>
        <dbReference type="Proteomes" id="UP000094147"/>
    </source>
</evidence>
<dbReference type="AlphaFoldDB" id="A0A1B3B8G6"/>
<keyword evidence="6" id="KW-0472">Membrane</keyword>
<dbReference type="EMBL" id="CP012418">
    <property type="protein sequence ID" value="AOE49093.1"/>
    <property type="molecule type" value="Genomic_DNA"/>
</dbReference>
<dbReference type="InterPro" id="IPR004846">
    <property type="entry name" value="T2SS/T3SS_dom"/>
</dbReference>
<comment type="subcellular location">
    <subcellularLocation>
        <location evidence="1 8">Cell outer membrane</location>
    </subcellularLocation>
</comment>
<dbReference type="STRING" id="1144748.KS2013_368"/>
<keyword evidence="7" id="KW-0998">Cell outer membrane</keyword>
<sequence precursor="true">MRIKNEERMNKSKLGKTTMLIKMKKLIKNCSVLAGAMLFSWGVHASTLQSIDYNVLPGDKVMVRLSYSDMPPTPQEFTTNSPARISMDFAGVDSGLDYKTKDIGVGAVGSVTAIEAGDRTRVVINLSELVSFNSEIQGNAYVVTLDAGSGAGSAAASKPGTSSSYTASSEFDITGVDFRRGTAGEGRVLVTLGSPNVNVDLRQEGRTVIADFIGSDIDPDFIRRLDVIDFGTPAQLVETSRRGDTVRLSVRGNDRFDYLAYQADDLYTIELKPLSKQEIERREREKPKYTGERLTLQFQDMDLKAILHTLGDFAGINIVISDDVQGSMALNLVNVPWDQALDIILKSKGLDKRKEGNVMMVAPADVIAAREQQELEANKQQEELAPLRTELIQVNYAKASEVAALLATAGGEGDSSKVGVLSERGAVSVDARTNTLIVRDVSSKLEDVRRLITQLDIPVEQVLIEARIVTASDGFVRDLGARFGVSDTFNSQEAATSGSLTDTNFRLGLLDGQATLDDRMNVNLPVSNAAGSLGLTFARLADGIIVDLELSALEAENRGEVVASPKVITANQKEAFIKAGEEIPYQQSAGGAAAGGGATTIQFKEAVLELKVTPQITPDGRVILDLAITQDTRGEELVFDGVSGGAPAINTQEIGTQVLVDNGETIVLGGIFQHRTKYDETKVPLLGDIPLLGWLFRNTSRENSKEELLIFVTPKILKQGLKN</sequence>
<feature type="chain" id="PRO_5008543993" evidence="9">
    <location>
        <begin position="46"/>
        <end position="723"/>
    </location>
</feature>
<dbReference type="InterPro" id="IPR004845">
    <property type="entry name" value="T2SS_GspD_CS"/>
</dbReference>